<keyword evidence="11" id="KW-1185">Reference proteome</keyword>
<keyword evidence="5" id="KW-0378">Hydrolase</keyword>
<dbReference type="InterPro" id="IPR015679">
    <property type="entry name" value="PLipase_D_fam"/>
</dbReference>
<evidence type="ECO:0000313" key="10">
    <source>
        <dbReference type="EMBL" id="KDO38450.1"/>
    </source>
</evidence>
<dbReference type="AlphaFoldDB" id="A0A067DA56"/>
<name>A0A067DA56_CITSI</name>
<dbReference type="InterPro" id="IPR001736">
    <property type="entry name" value="PLipase_D/transphosphatidylase"/>
</dbReference>
<dbReference type="PANTHER" id="PTHR18896:SF86">
    <property type="entry name" value="PHOSPHOLIPASE D DELTA"/>
    <property type="match status" value="1"/>
</dbReference>
<dbReference type="EMBL" id="KK788042">
    <property type="protein sequence ID" value="KDO38449.1"/>
    <property type="molecule type" value="Genomic_DNA"/>
</dbReference>
<dbReference type="EMBL" id="KK788042">
    <property type="protein sequence ID" value="KDO38452.1"/>
    <property type="molecule type" value="Genomic_DNA"/>
</dbReference>
<evidence type="ECO:0000256" key="5">
    <source>
        <dbReference type="ARBA" id="ARBA00022801"/>
    </source>
</evidence>
<organism evidence="10 11">
    <name type="scientific">Citrus sinensis</name>
    <name type="common">Sweet orange</name>
    <name type="synonym">Citrus aurantium var. sinensis</name>
    <dbReference type="NCBI Taxonomy" id="2711"/>
    <lineage>
        <taxon>Eukaryota</taxon>
        <taxon>Viridiplantae</taxon>
        <taxon>Streptophyta</taxon>
        <taxon>Embryophyta</taxon>
        <taxon>Tracheophyta</taxon>
        <taxon>Spermatophyta</taxon>
        <taxon>Magnoliopsida</taxon>
        <taxon>eudicotyledons</taxon>
        <taxon>Gunneridae</taxon>
        <taxon>Pentapetalae</taxon>
        <taxon>rosids</taxon>
        <taxon>malvids</taxon>
        <taxon>Sapindales</taxon>
        <taxon>Rutaceae</taxon>
        <taxon>Aurantioideae</taxon>
        <taxon>Citrus</taxon>
    </lineage>
</organism>
<evidence type="ECO:0000256" key="2">
    <source>
        <dbReference type="ARBA" id="ARBA00012027"/>
    </source>
</evidence>
<proteinExistence type="predicted"/>
<dbReference type="EMBL" id="KK788042">
    <property type="protein sequence ID" value="KDO38451.1"/>
    <property type="molecule type" value="Genomic_DNA"/>
</dbReference>
<evidence type="ECO:0000256" key="8">
    <source>
        <dbReference type="ARBA" id="ARBA00023098"/>
    </source>
</evidence>
<dbReference type="Proteomes" id="UP000027120">
    <property type="component" value="Unassembled WGS sequence"/>
</dbReference>
<reference evidence="10 11" key="1">
    <citation type="submission" date="2014-04" db="EMBL/GenBank/DDBJ databases">
        <authorList>
            <consortium name="International Citrus Genome Consortium"/>
            <person name="Gmitter F."/>
            <person name="Chen C."/>
            <person name="Farmerie W."/>
            <person name="Harkins T."/>
            <person name="Desany B."/>
            <person name="Mohiuddin M."/>
            <person name="Kodira C."/>
            <person name="Borodovsky M."/>
            <person name="Lomsadze A."/>
            <person name="Burns P."/>
            <person name="Jenkins J."/>
            <person name="Prochnik S."/>
            <person name="Shu S."/>
            <person name="Chapman J."/>
            <person name="Pitluck S."/>
            <person name="Schmutz J."/>
            <person name="Rokhsar D."/>
        </authorList>
    </citation>
    <scope>NUCLEOTIDE SEQUENCE</scope>
</reference>
<evidence type="ECO:0000256" key="4">
    <source>
        <dbReference type="ARBA" id="ARBA00022737"/>
    </source>
</evidence>
<dbReference type="PANTHER" id="PTHR18896">
    <property type="entry name" value="PHOSPHOLIPASE D"/>
    <property type="match status" value="1"/>
</dbReference>
<keyword evidence="6" id="KW-0106">Calcium</keyword>
<dbReference type="EC" id="3.1.4.4" evidence="2"/>
<evidence type="ECO:0000256" key="3">
    <source>
        <dbReference type="ARBA" id="ARBA00022723"/>
    </source>
</evidence>
<sequence length="540" mass="61847">MATHDEETKKFFKHSSVNCVLAPRYASSKLSYFKQQIVGTIFTHHQKCVLVDTQASGNNRKITAFIGGIDLCDGRYDTPEHRLFRDLDTVFKDDFHNPTYPIGTKAPREPWHDLHCRLDGPAAYDVLINFEQRWRKATKLTELTFKFKRVSHWRDDYLIKIGRISWILSPELSLKTNGTTIVPRDDNVVRVSKEDDPENWHVQIFRSIDSGSVKGFPKSIEDIDDQSLICAKDVVIDKSIQTAYIQAIRSAQHFIYIENQYFLGSSYAWPSYKNAGADNLIPMELALKIASKIRANERFAVYVIIPMWPEGDPKTNTVQEILFWQSQTMQMMYSVVAQELREMQVDAHPQDYLSFYCLGKREEAPKDVLANNGDKVSDSQKNQRFMIYVHAKGMIVDDEYVIMGSANINQRSMAGSKDTEIAMGSYQPHHTWARKLKHPHGQIYGYRKSLWSEHLGMLDNCFEEPESLDCIRKVNQIAGENWGRFTAMEFTPLQGHLLRYPLQVDADGTVSPLPGYEQFPDAGGKIIGVHSMSLPDMLTT</sequence>
<protein>
    <recommendedName>
        <fullName evidence="2">phospholipase D</fullName>
        <ecNumber evidence="2">3.1.4.4</ecNumber>
    </recommendedName>
</protein>
<feature type="domain" description="PLD phosphodiesterase" evidence="9">
    <location>
        <begin position="385"/>
        <end position="412"/>
    </location>
</feature>
<keyword evidence="3" id="KW-0479">Metal-binding</keyword>
<keyword evidence="7" id="KW-0442">Lipid degradation</keyword>
<dbReference type="GO" id="GO:0046872">
    <property type="term" value="F:metal ion binding"/>
    <property type="evidence" value="ECO:0007669"/>
    <property type="project" value="UniProtKB-KW"/>
</dbReference>
<gene>
    <name evidence="10" type="ORF">CISIN_1g002960mg</name>
</gene>
<dbReference type="GO" id="GO:0004630">
    <property type="term" value="F:phospholipase D activity"/>
    <property type="evidence" value="ECO:0007669"/>
    <property type="project" value="UniProtKB-EC"/>
</dbReference>
<dbReference type="Pfam" id="PF12357">
    <property type="entry name" value="PLD_C"/>
    <property type="match status" value="1"/>
</dbReference>
<dbReference type="SMART" id="SM00155">
    <property type="entry name" value="PLDc"/>
    <property type="match status" value="2"/>
</dbReference>
<evidence type="ECO:0000256" key="6">
    <source>
        <dbReference type="ARBA" id="ARBA00022837"/>
    </source>
</evidence>
<feature type="domain" description="PLD phosphodiesterase" evidence="9">
    <location>
        <begin position="40"/>
        <end position="75"/>
    </location>
</feature>
<evidence type="ECO:0000313" key="11">
    <source>
        <dbReference type="Proteomes" id="UP000027120"/>
    </source>
</evidence>
<dbReference type="SMR" id="A0A067DA56"/>
<comment type="catalytic activity">
    <reaction evidence="1">
        <text>a 1,2-diacyl-sn-glycero-3-phosphocholine + H2O = a 1,2-diacyl-sn-glycero-3-phosphate + choline + H(+)</text>
        <dbReference type="Rhea" id="RHEA:14445"/>
        <dbReference type="ChEBI" id="CHEBI:15354"/>
        <dbReference type="ChEBI" id="CHEBI:15377"/>
        <dbReference type="ChEBI" id="CHEBI:15378"/>
        <dbReference type="ChEBI" id="CHEBI:57643"/>
        <dbReference type="ChEBI" id="CHEBI:58608"/>
        <dbReference type="EC" id="3.1.4.4"/>
    </reaction>
</comment>
<accession>A0A067DA56</accession>
<dbReference type="GO" id="GO:0016042">
    <property type="term" value="P:lipid catabolic process"/>
    <property type="evidence" value="ECO:0007669"/>
    <property type="project" value="UniProtKB-KW"/>
</dbReference>
<keyword evidence="4" id="KW-0677">Repeat</keyword>
<keyword evidence="8" id="KW-0443">Lipid metabolism</keyword>
<evidence type="ECO:0000259" key="9">
    <source>
        <dbReference type="PROSITE" id="PS50035"/>
    </source>
</evidence>
<evidence type="ECO:0000256" key="1">
    <source>
        <dbReference type="ARBA" id="ARBA00000798"/>
    </source>
</evidence>
<dbReference type="Gene3D" id="3.30.870.10">
    <property type="entry name" value="Endonuclease Chain A"/>
    <property type="match status" value="2"/>
</dbReference>
<dbReference type="SUPFAM" id="SSF56024">
    <property type="entry name" value="Phospholipase D/nuclease"/>
    <property type="match status" value="2"/>
</dbReference>
<evidence type="ECO:0000256" key="7">
    <source>
        <dbReference type="ARBA" id="ARBA00022963"/>
    </source>
</evidence>
<dbReference type="Pfam" id="PF00614">
    <property type="entry name" value="PLDc"/>
    <property type="match status" value="1"/>
</dbReference>
<dbReference type="InterPro" id="IPR024632">
    <property type="entry name" value="PLipase_D_C"/>
</dbReference>
<dbReference type="EMBL" id="KK788042">
    <property type="protein sequence ID" value="KDO38450.1"/>
    <property type="molecule type" value="Genomic_DNA"/>
</dbReference>
<dbReference type="PROSITE" id="PS50035">
    <property type="entry name" value="PLD"/>
    <property type="match status" value="2"/>
</dbReference>